<keyword evidence="3" id="KW-1185">Reference proteome</keyword>
<dbReference type="InterPro" id="IPR026444">
    <property type="entry name" value="Secre_tail"/>
</dbReference>
<feature type="domain" description="Secretion system C-terminal sorting" evidence="1">
    <location>
        <begin position="649"/>
        <end position="719"/>
    </location>
</feature>
<gene>
    <name evidence="2" type="ORF">DDZ16_03815</name>
</gene>
<dbReference type="InterPro" id="IPR018114">
    <property type="entry name" value="TRYPSIN_HIS"/>
</dbReference>
<organism evidence="2 3">
    <name type="scientific">Marinilabilia rubra</name>
    <dbReference type="NCBI Taxonomy" id="2162893"/>
    <lineage>
        <taxon>Bacteria</taxon>
        <taxon>Pseudomonadati</taxon>
        <taxon>Bacteroidota</taxon>
        <taxon>Bacteroidia</taxon>
        <taxon>Marinilabiliales</taxon>
        <taxon>Marinilabiliaceae</taxon>
        <taxon>Marinilabilia</taxon>
    </lineage>
</organism>
<dbReference type="InterPro" id="IPR043504">
    <property type="entry name" value="Peptidase_S1_PA_chymotrypsin"/>
</dbReference>
<comment type="caution">
    <text evidence="2">The sequence shown here is derived from an EMBL/GenBank/DDBJ whole genome shotgun (WGS) entry which is preliminary data.</text>
</comment>
<dbReference type="Gene3D" id="2.40.10.10">
    <property type="entry name" value="Trypsin-like serine proteases"/>
    <property type="match status" value="2"/>
</dbReference>
<evidence type="ECO:0000259" key="1">
    <source>
        <dbReference type="Pfam" id="PF18962"/>
    </source>
</evidence>
<dbReference type="PROSITE" id="PS00134">
    <property type="entry name" value="TRYPSIN_HIS"/>
    <property type="match status" value="1"/>
</dbReference>
<dbReference type="InterPro" id="IPR009003">
    <property type="entry name" value="Peptidase_S1_PA"/>
</dbReference>
<dbReference type="EMBL" id="QEWP01000002">
    <property type="protein sequence ID" value="PWE00730.1"/>
    <property type="molecule type" value="Genomic_DNA"/>
</dbReference>
<dbReference type="NCBIfam" id="TIGR04183">
    <property type="entry name" value="Por_Secre_tail"/>
    <property type="match status" value="1"/>
</dbReference>
<evidence type="ECO:0000313" key="3">
    <source>
        <dbReference type="Proteomes" id="UP000244956"/>
    </source>
</evidence>
<dbReference type="Pfam" id="PF13365">
    <property type="entry name" value="Trypsin_2"/>
    <property type="match status" value="1"/>
</dbReference>
<accession>A0A2U2BCE8</accession>
<dbReference type="GO" id="GO:0006508">
    <property type="term" value="P:proteolysis"/>
    <property type="evidence" value="ECO:0007669"/>
    <property type="project" value="InterPro"/>
</dbReference>
<dbReference type="Proteomes" id="UP000244956">
    <property type="component" value="Unassembled WGS sequence"/>
</dbReference>
<sequence length="720" mass="78906">MNRLFFFAIFICFGLEVSGQIGHGGIPSGLQGQYNSLIMTEKGRVDFAPPPASVIAENSYRDEKGRPLQFAFPNFVKLSPHNSGETTVMDDGRLLWQLRIKSEGAYSINLIFDEFFLSRGDSVFIYNPSGDFVIGALTHQNNKKWGGLATAPVPGDEVIVEWRGTNSLREGTRIMIGAVNHDYLNIYKYLNAGIGEFGASGSCHSDLTCSENGTYVLNGRSVCQVIVGGTEYCSGTLMNNSNNDGIPYVLTAGHCLGSQLSPESVVFIFNYEVPSCQTQIQGSMSQSISGSYLRAFADQLDFALLEMSDYPPEYFRAYYSGWDINETHSSIAHSIHHPSGDVKKLAVSLSNPENATFNANSVFGNSFEPNSHWRIAEWNEGTTEGGSSGCGLFDEDGQTIGLLSGGSATCSNPVNDYFVRLNKIWDFLPYDTARVDVWLNPSGDGRSIQAGYDPNNATLLRFSHFPNGGIPQLVSVNGGYGKYTGPNSLQITDVAERYNELASGVIYGVFLMPGENIVNGSGHVTIKIWSGVDSPQLLIEEKSGVVIQGSTDKEVLVLFDEPVRFSGPFFVGYEIDNTAPVDDFAVYQAPISEGDNSLFLNDPATGWQSYEDLTGNGSAILWMEPLVGEIVFTDSSDIDFSSLELVLGPNPVSNLINFRYHRDGEGLVSVFDLAGRKIFSSYVGIFNNRGVLEFEHSLMRGVYFLQLEIEGEKVVKKFIW</sequence>
<name>A0A2U2BCE8_9BACT</name>
<dbReference type="Pfam" id="PF18962">
    <property type="entry name" value="Por_Secre_tail"/>
    <property type="match status" value="1"/>
</dbReference>
<reference evidence="2 3" key="1">
    <citation type="submission" date="2018-05" db="EMBL/GenBank/DDBJ databases">
        <title>Marinilabilia rubrum sp. nov., isolated from saltern sediment.</title>
        <authorList>
            <person name="Zhang R."/>
        </authorList>
    </citation>
    <scope>NUCLEOTIDE SEQUENCE [LARGE SCALE GENOMIC DNA]</scope>
    <source>
        <strain evidence="2 3">WTE16</strain>
    </source>
</reference>
<protein>
    <submittedName>
        <fullName evidence="2">Lysyl endopeptidase</fullName>
    </submittedName>
</protein>
<dbReference type="OrthoDB" id="9342482at2"/>
<dbReference type="SUPFAM" id="SSF50494">
    <property type="entry name" value="Trypsin-like serine proteases"/>
    <property type="match status" value="1"/>
</dbReference>
<proteinExistence type="predicted"/>
<evidence type="ECO:0000313" key="2">
    <source>
        <dbReference type="EMBL" id="PWE00730.1"/>
    </source>
</evidence>
<dbReference type="PANTHER" id="PTHR36234">
    <property type="entry name" value="LYSYL ENDOPEPTIDASE"/>
    <property type="match status" value="1"/>
</dbReference>
<dbReference type="PANTHER" id="PTHR36234:SF5">
    <property type="entry name" value="LYSYL ENDOPEPTIDASE"/>
    <property type="match status" value="1"/>
</dbReference>
<dbReference type="AlphaFoldDB" id="A0A2U2BCE8"/>
<dbReference type="GO" id="GO:0004252">
    <property type="term" value="F:serine-type endopeptidase activity"/>
    <property type="evidence" value="ECO:0007669"/>
    <property type="project" value="InterPro"/>
</dbReference>